<dbReference type="InterPro" id="IPR029787">
    <property type="entry name" value="Nucleotide_cyclase"/>
</dbReference>
<gene>
    <name evidence="8" type="ORF">DXC51_23720</name>
</gene>
<feature type="domain" description="GGDEF" evidence="7">
    <location>
        <begin position="504"/>
        <end position="636"/>
    </location>
</feature>
<reference evidence="8" key="1">
    <citation type="submission" date="2018-08" db="EMBL/GenBank/DDBJ databases">
        <title>A genome reference for cultivated species of the human gut microbiota.</title>
        <authorList>
            <person name="Zou Y."/>
            <person name="Xue W."/>
            <person name="Luo G."/>
        </authorList>
    </citation>
    <scope>NUCLEOTIDE SEQUENCE [LARGE SCALE GENOMIC DNA]</scope>
    <source>
        <strain evidence="8">TF05-5AC</strain>
    </source>
</reference>
<dbReference type="SMART" id="SM00267">
    <property type="entry name" value="GGDEF"/>
    <property type="match status" value="1"/>
</dbReference>
<dbReference type="InterPro" id="IPR029151">
    <property type="entry name" value="Sensor-like_sf"/>
</dbReference>
<evidence type="ECO:0000313" key="8">
    <source>
        <dbReference type="EMBL" id="RGE56549.1"/>
    </source>
</evidence>
<accession>A0A3E3HXL4</accession>
<dbReference type="Pfam" id="PF02743">
    <property type="entry name" value="dCache_1"/>
    <property type="match status" value="1"/>
</dbReference>
<name>A0A3E3HXL4_9FIRM</name>
<dbReference type="SUPFAM" id="SSF55073">
    <property type="entry name" value="Nucleotide cyclase"/>
    <property type="match status" value="1"/>
</dbReference>
<dbReference type="InterPro" id="IPR043128">
    <property type="entry name" value="Rev_trsase/Diguanyl_cyclase"/>
</dbReference>
<keyword evidence="3 6" id="KW-0812">Transmembrane</keyword>
<evidence type="ECO:0000256" key="2">
    <source>
        <dbReference type="ARBA" id="ARBA00022475"/>
    </source>
</evidence>
<evidence type="ECO:0000313" key="9">
    <source>
        <dbReference type="Proteomes" id="UP000260812"/>
    </source>
</evidence>
<comment type="subcellular location">
    <subcellularLocation>
        <location evidence="1">Cell membrane</location>
        <topology evidence="1">Multi-pass membrane protein</topology>
    </subcellularLocation>
</comment>
<dbReference type="PANTHER" id="PTHR46663:SF4">
    <property type="entry name" value="DIGUANYLATE CYCLASE DGCT-RELATED"/>
    <property type="match status" value="1"/>
</dbReference>
<comment type="caution">
    <text evidence="8">The sequence shown here is derived from an EMBL/GenBank/DDBJ whole genome shotgun (WGS) entry which is preliminary data.</text>
</comment>
<dbReference type="RefSeq" id="WP_117545530.1">
    <property type="nucleotide sequence ID" value="NZ_JBKUNB010000018.1"/>
</dbReference>
<dbReference type="CDD" id="cd01949">
    <property type="entry name" value="GGDEF"/>
    <property type="match status" value="1"/>
</dbReference>
<sequence>MKKIALVKTNLFVCTVIILGFAVTSLISYHSNQGLFKQETENVSNLTAEGIYHKIESIFTKPVSISLTMANDSLLKQFLSEEAERKDEKEYIAILQNYLRTYKDKYGYDSAFLVSAETNRYYNFNGVDRVLFPDNPENEWYFSRLDSNQEYYLNIDNDEVATADNDITVFINCKIRDEQGKVMGVVGVGFRVNYIQSIFRDYEERYHIKAFLVDDDGTIEISTSQTGYEKTELFSDIGYAQLKEQVLEGKEEIHTFWYSGGGKKGYLVTQYIPALSWHLIVERDTTVEQKEIQQEICIGAFIVILVIILVLYTINKIIHRYNNEVVRLAIEKEKKHSGVFQLETEKIYENIYEVDLTHNRVASEATEQYFKSLGVPEDTPFDKALYIIAEKQIKEEYRKGYINTFSPKNILKAYEEGKESLCYDFMISNDGGQSYYWMRITARIFYWDEDKSVRMFVYRQNVDEEKKYAKQLMEKMELDSLTGLYNKAATQYHIQHALEEAPDRIYAFFIIDIDNFKQVNDNCGHAFGDLVISGFANILRRQFRSGDIVGRIGGDEFVAFITVPSREWATDKARSLIQELHHEFSDQSARWKTSASIGVAFAPEDGKIFDVLYQNSDKALYHAKEKGKDGFALFGDK</sequence>
<dbReference type="GeneID" id="97989780"/>
<keyword evidence="5 6" id="KW-0472">Membrane</keyword>
<evidence type="ECO:0000256" key="6">
    <source>
        <dbReference type="SAM" id="Phobius"/>
    </source>
</evidence>
<dbReference type="InterPro" id="IPR033479">
    <property type="entry name" value="dCache_1"/>
</dbReference>
<keyword evidence="9" id="KW-1185">Reference proteome</keyword>
<dbReference type="PANTHER" id="PTHR46663">
    <property type="entry name" value="DIGUANYLATE CYCLASE DGCT-RELATED"/>
    <property type="match status" value="1"/>
</dbReference>
<dbReference type="Gene3D" id="3.30.70.270">
    <property type="match status" value="1"/>
</dbReference>
<evidence type="ECO:0000256" key="1">
    <source>
        <dbReference type="ARBA" id="ARBA00004651"/>
    </source>
</evidence>
<dbReference type="Proteomes" id="UP000260812">
    <property type="component" value="Unassembled WGS sequence"/>
</dbReference>
<dbReference type="GO" id="GO:0005886">
    <property type="term" value="C:plasma membrane"/>
    <property type="evidence" value="ECO:0007669"/>
    <property type="project" value="UniProtKB-SubCell"/>
</dbReference>
<dbReference type="InterPro" id="IPR000160">
    <property type="entry name" value="GGDEF_dom"/>
</dbReference>
<dbReference type="NCBIfam" id="TIGR00254">
    <property type="entry name" value="GGDEF"/>
    <property type="match status" value="1"/>
</dbReference>
<dbReference type="SUPFAM" id="SSF103190">
    <property type="entry name" value="Sensory domain-like"/>
    <property type="match status" value="1"/>
</dbReference>
<dbReference type="EMBL" id="QVLV01000024">
    <property type="protein sequence ID" value="RGE56549.1"/>
    <property type="molecule type" value="Genomic_DNA"/>
</dbReference>
<evidence type="ECO:0000259" key="7">
    <source>
        <dbReference type="PROSITE" id="PS50887"/>
    </source>
</evidence>
<keyword evidence="2" id="KW-1003">Cell membrane</keyword>
<dbReference type="AlphaFoldDB" id="A0A3E3HXL4"/>
<dbReference type="InterPro" id="IPR052163">
    <property type="entry name" value="DGC-Regulatory_Protein"/>
</dbReference>
<dbReference type="Pfam" id="PF00990">
    <property type="entry name" value="GGDEF"/>
    <property type="match status" value="1"/>
</dbReference>
<dbReference type="Gene3D" id="3.30.450.20">
    <property type="entry name" value="PAS domain"/>
    <property type="match status" value="1"/>
</dbReference>
<evidence type="ECO:0000256" key="5">
    <source>
        <dbReference type="ARBA" id="ARBA00023136"/>
    </source>
</evidence>
<proteinExistence type="predicted"/>
<feature type="transmembrane region" description="Helical" evidence="6">
    <location>
        <begin position="298"/>
        <end position="318"/>
    </location>
</feature>
<protein>
    <submittedName>
        <fullName evidence="8">GGDEF domain-containing protein</fullName>
    </submittedName>
</protein>
<evidence type="ECO:0000256" key="3">
    <source>
        <dbReference type="ARBA" id="ARBA00022692"/>
    </source>
</evidence>
<feature type="transmembrane region" description="Helical" evidence="6">
    <location>
        <begin position="12"/>
        <end position="30"/>
    </location>
</feature>
<organism evidence="8 9">
    <name type="scientific">Eisenbergiella massiliensis</name>
    <dbReference type="NCBI Taxonomy" id="1720294"/>
    <lineage>
        <taxon>Bacteria</taxon>
        <taxon>Bacillati</taxon>
        <taxon>Bacillota</taxon>
        <taxon>Clostridia</taxon>
        <taxon>Lachnospirales</taxon>
        <taxon>Lachnospiraceae</taxon>
        <taxon>Eisenbergiella</taxon>
    </lineage>
</organism>
<keyword evidence="4 6" id="KW-1133">Transmembrane helix</keyword>
<dbReference type="PROSITE" id="PS50887">
    <property type="entry name" value="GGDEF"/>
    <property type="match status" value="1"/>
</dbReference>
<evidence type="ECO:0000256" key="4">
    <source>
        <dbReference type="ARBA" id="ARBA00022989"/>
    </source>
</evidence>